<evidence type="ECO:0000313" key="4">
    <source>
        <dbReference type="Proteomes" id="UP000641206"/>
    </source>
</evidence>
<dbReference type="PRINTS" id="PR00111">
    <property type="entry name" value="ABHYDROLASE"/>
</dbReference>
<dbReference type="SUPFAM" id="SSF53474">
    <property type="entry name" value="alpha/beta-Hydrolases"/>
    <property type="match status" value="1"/>
</dbReference>
<evidence type="ECO:0000259" key="2">
    <source>
        <dbReference type="Pfam" id="PF00561"/>
    </source>
</evidence>
<dbReference type="Gene3D" id="3.40.50.1820">
    <property type="entry name" value="alpha/beta hydrolase"/>
    <property type="match status" value="1"/>
</dbReference>
<dbReference type="InterPro" id="IPR029058">
    <property type="entry name" value="AB_hydrolase_fold"/>
</dbReference>
<evidence type="ECO:0000313" key="3">
    <source>
        <dbReference type="EMBL" id="GGP13862.1"/>
    </source>
</evidence>
<dbReference type="RefSeq" id="WP_188735727.1">
    <property type="nucleotide sequence ID" value="NZ_BMLW01000011.1"/>
</dbReference>
<reference evidence="4" key="1">
    <citation type="journal article" date="2019" name="Int. J. Syst. Evol. Microbiol.">
        <title>The Global Catalogue of Microorganisms (GCM) 10K type strain sequencing project: providing services to taxonomists for standard genome sequencing and annotation.</title>
        <authorList>
            <consortium name="The Broad Institute Genomics Platform"/>
            <consortium name="The Broad Institute Genome Sequencing Center for Infectious Disease"/>
            <person name="Wu L."/>
            <person name="Ma J."/>
        </authorList>
    </citation>
    <scope>NUCLEOTIDE SEQUENCE [LARGE SCALE GENOMIC DNA]</scope>
    <source>
        <strain evidence="4">CGMCC 1.7693</strain>
    </source>
</reference>
<dbReference type="GO" id="GO:0016787">
    <property type="term" value="F:hydrolase activity"/>
    <property type="evidence" value="ECO:0007669"/>
    <property type="project" value="UniProtKB-KW"/>
</dbReference>
<feature type="domain" description="AB hydrolase-1" evidence="2">
    <location>
        <begin position="22"/>
        <end position="153"/>
    </location>
</feature>
<sequence length="267" mass="30290">MPTFNFDGIHFYYQDDNSEGIPFIFLHGLGGDVNQTQDILNEIPHIRRITIDFRGHGKTIKFGETSKLSFHQFADDVKALIDFLEIDQFIIGGISTGAGVALNFVLRHPKGIQKLVLSRPAWEDKPQPEIIQEAFRIIYQILNDDSVLDYKEAFKQTVIYQKMNEISGYAGKTLLGQFDYPYARETSPKLIYIPSDCPNNSKSDWKSVSVPTLILASKKDPLHPLEFAETIHAGILGSNFKEITSKTISGREHKMDTVTEIHEFIKN</sequence>
<accession>A0ABQ2NYL9</accession>
<proteinExistence type="predicted"/>
<dbReference type="InterPro" id="IPR050266">
    <property type="entry name" value="AB_hydrolase_sf"/>
</dbReference>
<organism evidence="3 4">
    <name type="scientific">Oceanobacillus neutriphilus</name>
    <dbReference type="NCBI Taxonomy" id="531815"/>
    <lineage>
        <taxon>Bacteria</taxon>
        <taxon>Bacillati</taxon>
        <taxon>Bacillota</taxon>
        <taxon>Bacilli</taxon>
        <taxon>Bacillales</taxon>
        <taxon>Bacillaceae</taxon>
        <taxon>Oceanobacillus</taxon>
    </lineage>
</organism>
<comment type="caution">
    <text evidence="3">The sequence shown here is derived from an EMBL/GenBank/DDBJ whole genome shotgun (WGS) entry which is preliminary data.</text>
</comment>
<dbReference type="Pfam" id="PF00561">
    <property type="entry name" value="Abhydrolase_1"/>
    <property type="match status" value="1"/>
</dbReference>
<dbReference type="PANTHER" id="PTHR43798:SF31">
    <property type="entry name" value="AB HYDROLASE SUPERFAMILY PROTEIN YCLE"/>
    <property type="match status" value="1"/>
</dbReference>
<evidence type="ECO:0000256" key="1">
    <source>
        <dbReference type="ARBA" id="ARBA00022801"/>
    </source>
</evidence>
<dbReference type="PANTHER" id="PTHR43798">
    <property type="entry name" value="MONOACYLGLYCEROL LIPASE"/>
    <property type="match status" value="1"/>
</dbReference>
<dbReference type="Proteomes" id="UP000641206">
    <property type="component" value="Unassembled WGS sequence"/>
</dbReference>
<keyword evidence="4" id="KW-1185">Reference proteome</keyword>
<dbReference type="EMBL" id="BMLW01000011">
    <property type="protein sequence ID" value="GGP13862.1"/>
    <property type="molecule type" value="Genomic_DNA"/>
</dbReference>
<protein>
    <submittedName>
        <fullName evidence="3">Hydrolase</fullName>
    </submittedName>
</protein>
<keyword evidence="1 3" id="KW-0378">Hydrolase</keyword>
<gene>
    <name evidence="3" type="ORF">GCM10011346_35540</name>
</gene>
<dbReference type="InterPro" id="IPR000073">
    <property type="entry name" value="AB_hydrolase_1"/>
</dbReference>
<name>A0ABQ2NYL9_9BACI</name>